<evidence type="ECO:0000259" key="6">
    <source>
        <dbReference type="Pfam" id="PF04542"/>
    </source>
</evidence>
<dbReference type="NCBIfam" id="TIGR02937">
    <property type="entry name" value="sigma70-ECF"/>
    <property type="match status" value="1"/>
</dbReference>
<dbReference type="InterPro" id="IPR039425">
    <property type="entry name" value="RNA_pol_sigma-70-like"/>
</dbReference>
<dbReference type="GO" id="GO:0003677">
    <property type="term" value="F:DNA binding"/>
    <property type="evidence" value="ECO:0007669"/>
    <property type="project" value="UniProtKB-KW"/>
</dbReference>
<evidence type="ECO:0000256" key="1">
    <source>
        <dbReference type="ARBA" id="ARBA00023015"/>
    </source>
</evidence>
<dbReference type="SUPFAM" id="SSF88946">
    <property type="entry name" value="Sigma2 domain of RNA polymerase sigma factors"/>
    <property type="match status" value="1"/>
</dbReference>
<dbReference type="InterPro" id="IPR000838">
    <property type="entry name" value="RNA_pol_sigma70_ECF_CS"/>
</dbReference>
<evidence type="ECO:0000256" key="4">
    <source>
        <dbReference type="ARBA" id="ARBA00023163"/>
    </source>
</evidence>
<dbReference type="Gene3D" id="1.10.1740.10">
    <property type="match status" value="1"/>
</dbReference>
<dbReference type="AlphaFoldDB" id="A0A7V5UE62"/>
<keyword evidence="4 5" id="KW-0804">Transcription</keyword>
<keyword evidence="2 5" id="KW-0731">Sigma factor</keyword>
<name>A0A7V5UE62_CALAY</name>
<dbReference type="GO" id="GO:0006352">
    <property type="term" value="P:DNA-templated transcription initiation"/>
    <property type="evidence" value="ECO:0007669"/>
    <property type="project" value="InterPro"/>
</dbReference>
<organism evidence="7">
    <name type="scientific">Caldithrix abyssi</name>
    <dbReference type="NCBI Taxonomy" id="187145"/>
    <lineage>
        <taxon>Bacteria</taxon>
        <taxon>Pseudomonadati</taxon>
        <taxon>Calditrichota</taxon>
        <taxon>Calditrichia</taxon>
        <taxon>Calditrichales</taxon>
        <taxon>Calditrichaceae</taxon>
        <taxon>Caldithrix</taxon>
    </lineage>
</organism>
<dbReference type="Proteomes" id="UP000886124">
    <property type="component" value="Unassembled WGS sequence"/>
</dbReference>
<evidence type="ECO:0000256" key="2">
    <source>
        <dbReference type="ARBA" id="ARBA00023082"/>
    </source>
</evidence>
<keyword evidence="3 5" id="KW-0238">DNA-binding</keyword>
<dbReference type="PANTHER" id="PTHR43133:SF51">
    <property type="entry name" value="RNA POLYMERASE SIGMA FACTOR"/>
    <property type="match status" value="1"/>
</dbReference>
<evidence type="ECO:0000256" key="5">
    <source>
        <dbReference type="RuleBase" id="RU000716"/>
    </source>
</evidence>
<dbReference type="PANTHER" id="PTHR43133">
    <property type="entry name" value="RNA POLYMERASE ECF-TYPE SIGMA FACTO"/>
    <property type="match status" value="1"/>
</dbReference>
<gene>
    <name evidence="7" type="ORF">ENJ89_01630</name>
</gene>
<dbReference type="InterPro" id="IPR007627">
    <property type="entry name" value="RNA_pol_sigma70_r2"/>
</dbReference>
<dbReference type="InterPro" id="IPR013325">
    <property type="entry name" value="RNA_pol_sigma_r2"/>
</dbReference>
<dbReference type="InterPro" id="IPR014284">
    <property type="entry name" value="RNA_pol_sigma-70_dom"/>
</dbReference>
<protein>
    <recommendedName>
        <fullName evidence="5">RNA polymerase sigma factor</fullName>
    </recommendedName>
</protein>
<comment type="caution">
    <text evidence="7">The sequence shown here is derived from an EMBL/GenBank/DDBJ whole genome shotgun (WGS) entry which is preliminary data.</text>
</comment>
<sequence>MDEKTLVERAKKGDKAALSQLVHKYSERVYNLALRILRNREDAEDVLQETFLTVIEKIHTFDGRSSFFTWIYRIATNASLMRLRKKKVVFQQLNDNPDFQESV</sequence>
<dbReference type="EMBL" id="DROD01000116">
    <property type="protein sequence ID" value="HHJ51869.1"/>
    <property type="molecule type" value="Genomic_DNA"/>
</dbReference>
<dbReference type="GO" id="GO:0016987">
    <property type="term" value="F:sigma factor activity"/>
    <property type="evidence" value="ECO:0007669"/>
    <property type="project" value="UniProtKB-KW"/>
</dbReference>
<evidence type="ECO:0000313" key="7">
    <source>
        <dbReference type="EMBL" id="HHJ51869.1"/>
    </source>
</evidence>
<keyword evidence="1 5" id="KW-0805">Transcription regulation</keyword>
<feature type="non-terminal residue" evidence="7">
    <location>
        <position position="103"/>
    </location>
</feature>
<reference evidence="7" key="1">
    <citation type="journal article" date="2020" name="mSystems">
        <title>Genome- and Community-Level Interaction Insights into Carbon Utilization and Element Cycling Functions of Hydrothermarchaeota in Hydrothermal Sediment.</title>
        <authorList>
            <person name="Zhou Z."/>
            <person name="Liu Y."/>
            <person name="Xu W."/>
            <person name="Pan J."/>
            <person name="Luo Z.H."/>
            <person name="Li M."/>
        </authorList>
    </citation>
    <scope>NUCLEOTIDE SEQUENCE [LARGE SCALE GENOMIC DNA]</scope>
    <source>
        <strain evidence="7">HyVt-527</strain>
    </source>
</reference>
<dbReference type="PROSITE" id="PS01063">
    <property type="entry name" value="SIGMA70_ECF"/>
    <property type="match status" value="1"/>
</dbReference>
<accession>A0A7V5UE62</accession>
<feature type="domain" description="RNA polymerase sigma-70 region 2" evidence="6">
    <location>
        <begin position="21"/>
        <end position="87"/>
    </location>
</feature>
<proteinExistence type="inferred from homology"/>
<evidence type="ECO:0000256" key="3">
    <source>
        <dbReference type="ARBA" id="ARBA00023125"/>
    </source>
</evidence>
<comment type="similarity">
    <text evidence="5">Belongs to the sigma-70 factor family. ECF subfamily.</text>
</comment>
<dbReference type="Pfam" id="PF04542">
    <property type="entry name" value="Sigma70_r2"/>
    <property type="match status" value="1"/>
</dbReference>